<dbReference type="AlphaFoldDB" id="A0A067D8Y1"/>
<accession>A0A067D8Y1</accession>
<gene>
    <name evidence="1" type="ORF">SPRG_18960</name>
</gene>
<name>A0A067D8Y1_SAPPC</name>
<dbReference type="GeneID" id="24140432"/>
<sequence>MHTYPTCRPRRLDIARLACPCCRCRPCHPVSRPHTPSRPTRAARPVARPAARLRLFCCCCCGTRSHTAVALSRSYCCCARSHAALVLILRSCARALRRCNPLLRPSRSTRAAAATSAARWRFSFSCLRCFVVALPA</sequence>
<evidence type="ECO:0000313" key="2">
    <source>
        <dbReference type="Proteomes" id="UP000030745"/>
    </source>
</evidence>
<evidence type="ECO:0000313" key="1">
    <source>
        <dbReference type="EMBL" id="KDO35096.1"/>
    </source>
</evidence>
<protein>
    <submittedName>
        <fullName evidence="1">Uncharacterized protein</fullName>
    </submittedName>
</protein>
<dbReference type="RefSeq" id="XP_012194827.1">
    <property type="nucleotide sequence ID" value="XM_012339437.1"/>
</dbReference>
<organism evidence="1 2">
    <name type="scientific">Saprolegnia parasitica (strain CBS 223.65)</name>
    <dbReference type="NCBI Taxonomy" id="695850"/>
    <lineage>
        <taxon>Eukaryota</taxon>
        <taxon>Sar</taxon>
        <taxon>Stramenopiles</taxon>
        <taxon>Oomycota</taxon>
        <taxon>Saprolegniomycetes</taxon>
        <taxon>Saprolegniales</taxon>
        <taxon>Saprolegniaceae</taxon>
        <taxon>Saprolegnia</taxon>
    </lineage>
</organism>
<dbReference type="VEuPathDB" id="FungiDB:SPRG_18960"/>
<reference evidence="1 2" key="1">
    <citation type="journal article" date="2013" name="PLoS Genet.">
        <title>Distinctive expansion of potential virulence genes in the genome of the oomycete fish pathogen Saprolegnia parasitica.</title>
        <authorList>
            <person name="Jiang R.H."/>
            <person name="de Bruijn I."/>
            <person name="Haas B.J."/>
            <person name="Belmonte R."/>
            <person name="Lobach L."/>
            <person name="Christie J."/>
            <person name="van den Ackerveken G."/>
            <person name="Bottin A."/>
            <person name="Bulone V."/>
            <person name="Diaz-Moreno S.M."/>
            <person name="Dumas B."/>
            <person name="Fan L."/>
            <person name="Gaulin E."/>
            <person name="Govers F."/>
            <person name="Grenville-Briggs L.J."/>
            <person name="Horner N.R."/>
            <person name="Levin J.Z."/>
            <person name="Mammella M."/>
            <person name="Meijer H.J."/>
            <person name="Morris P."/>
            <person name="Nusbaum C."/>
            <person name="Oome S."/>
            <person name="Phillips A.J."/>
            <person name="van Rooyen D."/>
            <person name="Rzeszutek E."/>
            <person name="Saraiva M."/>
            <person name="Secombes C.J."/>
            <person name="Seidl M.F."/>
            <person name="Snel B."/>
            <person name="Stassen J.H."/>
            <person name="Sykes S."/>
            <person name="Tripathy S."/>
            <person name="van den Berg H."/>
            <person name="Vega-Arreguin J.C."/>
            <person name="Wawra S."/>
            <person name="Young S.K."/>
            <person name="Zeng Q."/>
            <person name="Dieguez-Uribeondo J."/>
            <person name="Russ C."/>
            <person name="Tyler B.M."/>
            <person name="van West P."/>
        </authorList>
    </citation>
    <scope>NUCLEOTIDE SEQUENCE [LARGE SCALE GENOMIC DNA]</scope>
    <source>
        <strain evidence="1 2">CBS 223.65</strain>
    </source>
</reference>
<keyword evidence="2" id="KW-1185">Reference proteome</keyword>
<dbReference type="EMBL" id="KK583190">
    <property type="protein sequence ID" value="KDO35096.1"/>
    <property type="molecule type" value="Genomic_DNA"/>
</dbReference>
<dbReference type="Proteomes" id="UP000030745">
    <property type="component" value="Unassembled WGS sequence"/>
</dbReference>
<proteinExistence type="predicted"/>
<dbReference type="KEGG" id="spar:SPRG_18960"/>